<dbReference type="InterPro" id="IPR029006">
    <property type="entry name" value="ADF-H/Gelsolin-like_dom_sf"/>
</dbReference>
<dbReference type="Gene3D" id="3.40.20.10">
    <property type="entry name" value="Severin"/>
    <property type="match status" value="1"/>
</dbReference>
<dbReference type="InterPro" id="IPR036180">
    <property type="entry name" value="Gelsolin-like_dom_sf"/>
</dbReference>
<name>A0A7S3IHI3_9SPIT</name>
<dbReference type="Gene3D" id="1.20.120.730">
    <property type="entry name" value="Sec23/Sec24 helical domain"/>
    <property type="match status" value="1"/>
</dbReference>
<dbReference type="EMBL" id="HBIH01010471">
    <property type="protein sequence ID" value="CAE0323733.1"/>
    <property type="molecule type" value="Transcribed_RNA"/>
</dbReference>
<evidence type="ECO:0000313" key="1">
    <source>
        <dbReference type="EMBL" id="CAE0323733.1"/>
    </source>
</evidence>
<proteinExistence type="predicted"/>
<dbReference type="AlphaFoldDB" id="A0A7S3IHI3"/>
<protein>
    <submittedName>
        <fullName evidence="1">Uncharacterized protein</fullName>
    </submittedName>
</protein>
<dbReference type="SUPFAM" id="SSF82754">
    <property type="entry name" value="C-terminal, gelsolin-like domain of Sec23/24"/>
    <property type="match status" value="1"/>
</dbReference>
<accession>A0A7S3IHI3</accession>
<reference evidence="1" key="1">
    <citation type="submission" date="2021-01" db="EMBL/GenBank/DDBJ databases">
        <authorList>
            <person name="Corre E."/>
            <person name="Pelletier E."/>
            <person name="Niang G."/>
            <person name="Scheremetjew M."/>
            <person name="Finn R."/>
            <person name="Kale V."/>
            <person name="Holt S."/>
            <person name="Cochrane G."/>
            <person name="Meng A."/>
            <person name="Brown T."/>
            <person name="Cohen L."/>
        </authorList>
    </citation>
    <scope>NUCLEOTIDE SEQUENCE</scope>
    <source>
        <strain evidence="1">S3</strain>
    </source>
</reference>
<organism evidence="1">
    <name type="scientific">Strombidium inclinatum</name>
    <dbReference type="NCBI Taxonomy" id="197538"/>
    <lineage>
        <taxon>Eukaryota</taxon>
        <taxon>Sar</taxon>
        <taxon>Alveolata</taxon>
        <taxon>Ciliophora</taxon>
        <taxon>Intramacronucleata</taxon>
        <taxon>Spirotrichea</taxon>
        <taxon>Oligotrichia</taxon>
        <taxon>Strombidiidae</taxon>
        <taxon>Strombidium</taxon>
    </lineage>
</organism>
<sequence length="133" mass="14746">MKSGAYLLHNGEYISLFIGSQIPDDFASEVLGQPSFSDYALTVKSGSTPFAPVEGLPASEILGTLVEQLRYEMGGTAGSYAPVRVFLDGDQQGTTELYTDYLIEDTVDKNSEFNYQDFLCLLHKKVKEKKEKM</sequence>
<gene>
    <name evidence="1" type="ORF">SINC0208_LOCUS4319</name>
</gene>